<evidence type="ECO:0000256" key="2">
    <source>
        <dbReference type="ARBA" id="ARBA00008540"/>
    </source>
</evidence>
<feature type="transmembrane region" description="Helical" evidence="9">
    <location>
        <begin position="12"/>
        <end position="30"/>
    </location>
</feature>
<feature type="transmembrane region" description="Helical" evidence="9">
    <location>
        <begin position="151"/>
        <end position="172"/>
    </location>
</feature>
<evidence type="ECO:0000256" key="7">
    <source>
        <dbReference type="ARBA" id="ARBA00022989"/>
    </source>
</evidence>
<keyword evidence="4" id="KW-1003">Cell membrane</keyword>
<keyword evidence="6 9" id="KW-0029">Amino-acid transport</keyword>
<proteinExistence type="inferred from homology"/>
<gene>
    <name evidence="10" type="primary">brnQ</name>
    <name evidence="10" type="ORF">M3P05_09060</name>
</gene>
<comment type="caution">
    <text evidence="10">The sequence shown here is derived from an EMBL/GenBank/DDBJ whole genome shotgun (WGS) entry which is preliminary data.</text>
</comment>
<dbReference type="InterPro" id="IPR004685">
    <property type="entry name" value="Brnchd-chn_aa_trnsp_Livcs"/>
</dbReference>
<feature type="transmembrane region" description="Helical" evidence="9">
    <location>
        <begin position="410"/>
        <end position="427"/>
    </location>
</feature>
<keyword evidence="5 9" id="KW-0812">Transmembrane</keyword>
<name>A0ABT0PFB8_9GAMM</name>
<feature type="transmembrane region" description="Helical" evidence="9">
    <location>
        <begin position="226"/>
        <end position="250"/>
    </location>
</feature>
<reference evidence="10 11" key="1">
    <citation type="submission" date="2022-05" db="EMBL/GenBank/DDBJ databases">
        <authorList>
            <person name="Park J.-S."/>
        </authorList>
    </citation>
    <scope>NUCLEOTIDE SEQUENCE [LARGE SCALE GENOMIC DNA]</scope>
    <source>
        <strain evidence="10 11">2012CJ34-2</strain>
    </source>
</reference>
<dbReference type="NCBIfam" id="TIGR00796">
    <property type="entry name" value="livcs"/>
    <property type="match status" value="1"/>
</dbReference>
<keyword evidence="3 9" id="KW-0813">Transport</keyword>
<evidence type="ECO:0000256" key="8">
    <source>
        <dbReference type="ARBA" id="ARBA00023136"/>
    </source>
</evidence>
<comment type="similarity">
    <text evidence="2 9">Belongs to the branched chain amino acid transporter family.</text>
</comment>
<organism evidence="10 11">
    <name type="scientific">Parendozoicomonas callyspongiae</name>
    <dbReference type="NCBI Taxonomy" id="2942213"/>
    <lineage>
        <taxon>Bacteria</taxon>
        <taxon>Pseudomonadati</taxon>
        <taxon>Pseudomonadota</taxon>
        <taxon>Gammaproteobacteria</taxon>
        <taxon>Oceanospirillales</taxon>
        <taxon>Endozoicomonadaceae</taxon>
        <taxon>Parendozoicomonas</taxon>
    </lineage>
</organism>
<dbReference type="RefSeq" id="WP_249699229.1">
    <property type="nucleotide sequence ID" value="NZ_JAMFLX010000010.1"/>
</dbReference>
<keyword evidence="8 9" id="KW-0472">Membrane</keyword>
<evidence type="ECO:0000313" key="10">
    <source>
        <dbReference type="EMBL" id="MCL6270080.1"/>
    </source>
</evidence>
<evidence type="ECO:0000256" key="6">
    <source>
        <dbReference type="ARBA" id="ARBA00022970"/>
    </source>
</evidence>
<evidence type="ECO:0000256" key="3">
    <source>
        <dbReference type="ARBA" id="ARBA00022448"/>
    </source>
</evidence>
<keyword evidence="7 9" id="KW-1133">Transmembrane helix</keyword>
<feature type="transmembrane region" description="Helical" evidence="9">
    <location>
        <begin position="282"/>
        <end position="304"/>
    </location>
</feature>
<feature type="transmembrane region" description="Helical" evidence="9">
    <location>
        <begin position="42"/>
        <end position="68"/>
    </location>
</feature>
<dbReference type="PANTHER" id="PTHR30588">
    <property type="entry name" value="BRANCHED-CHAIN AMINO ACID TRANSPORT SYSTEM 2 CARRIER PROTEIN"/>
    <property type="match status" value="1"/>
</dbReference>
<feature type="transmembrane region" description="Helical" evidence="9">
    <location>
        <begin position="375"/>
        <end position="398"/>
    </location>
</feature>
<evidence type="ECO:0000256" key="9">
    <source>
        <dbReference type="RuleBase" id="RU362122"/>
    </source>
</evidence>
<dbReference type="Pfam" id="PF05525">
    <property type="entry name" value="Branch_AA_trans"/>
    <property type="match status" value="1"/>
</dbReference>
<comment type="function">
    <text evidence="9">Component of the transport system for branched-chain amino acids.</text>
</comment>
<feature type="transmembrane region" description="Helical" evidence="9">
    <location>
        <begin position="316"/>
        <end position="335"/>
    </location>
</feature>
<feature type="transmembrane region" description="Helical" evidence="9">
    <location>
        <begin position="80"/>
        <end position="99"/>
    </location>
</feature>
<feature type="transmembrane region" description="Helical" evidence="9">
    <location>
        <begin position="341"/>
        <end position="363"/>
    </location>
</feature>
<accession>A0ABT0PFB8</accession>
<evidence type="ECO:0000256" key="1">
    <source>
        <dbReference type="ARBA" id="ARBA00004651"/>
    </source>
</evidence>
<evidence type="ECO:0000256" key="5">
    <source>
        <dbReference type="ARBA" id="ARBA00022692"/>
    </source>
</evidence>
<feature type="transmembrane region" description="Helical" evidence="9">
    <location>
        <begin position="119"/>
        <end position="139"/>
    </location>
</feature>
<sequence length="441" mass="46996">MSRAGMRKSDILGMGLMVFAFFLGAGNLIFPPWAGQQAGENLWLALIGFLATDVGLSLLAIIAIAMVGSPESLTRDIPGVLAPLFWIAVYIIIGPAFAVPRTSIVAYEVGVLPWISQSSSLYLALYSLLFFSVALCLCINPGKLVNIVGKVLAPVLAAVLAALYMAMLLQAPAEFGEGVGQWKEHAMLEGAVQGYLTMDTLGALAFGIVIVAAVRRYGVSDHRLVVRHAIQAALIAGAGLSLVYLGLFYLGGMSQGLVTDATHGGQILAYMVTHLLGPMGKVALSLVITLACLTTAVGVTTSCGDYFHHRWPRISYRFWVSILCLASMVVANIGLETLLKLSIPVVITLYPVAIMVVVAGILRNWITLSRGSMQAALLVIILFSSIDGLNAVGFLKGIEMTDHIPLFDNGLGWLLPGLSVLVFGWLIRSVAELKKRGNVES</sequence>
<dbReference type="EMBL" id="JAMFLX010000010">
    <property type="protein sequence ID" value="MCL6270080.1"/>
    <property type="molecule type" value="Genomic_DNA"/>
</dbReference>
<dbReference type="Proteomes" id="UP001203338">
    <property type="component" value="Unassembled WGS sequence"/>
</dbReference>
<feature type="transmembrane region" description="Helical" evidence="9">
    <location>
        <begin position="192"/>
        <end position="214"/>
    </location>
</feature>
<evidence type="ECO:0000313" key="11">
    <source>
        <dbReference type="Proteomes" id="UP001203338"/>
    </source>
</evidence>
<protein>
    <recommendedName>
        <fullName evidence="9">Branched-chain amino acid transport system carrier protein</fullName>
    </recommendedName>
</protein>
<dbReference type="PANTHER" id="PTHR30588:SF0">
    <property type="entry name" value="BRANCHED-CHAIN AMINO ACID PERMEASE BRNQ"/>
    <property type="match status" value="1"/>
</dbReference>
<keyword evidence="11" id="KW-1185">Reference proteome</keyword>
<comment type="subcellular location">
    <subcellularLocation>
        <location evidence="9">Cell inner membrane</location>
        <topology evidence="9">Multi-pass membrane protein</topology>
    </subcellularLocation>
    <subcellularLocation>
        <location evidence="1">Cell membrane</location>
        <topology evidence="1">Multi-pass membrane protein</topology>
    </subcellularLocation>
</comment>
<evidence type="ECO:0000256" key="4">
    <source>
        <dbReference type="ARBA" id="ARBA00022475"/>
    </source>
</evidence>